<keyword evidence="1" id="KW-0863">Zinc-finger</keyword>
<accession>F8FKL1</accession>
<sequence length="565" mass="64676">MNLANFEHSVDGKIVSRGLEYYEDDYVISLRETKTNRYRAEVEGSEDYEVEIQLSEGGTVVDWDCTCPYDLGPVCKHQVAVLYELRDMLGAQGGGSRQPTGTGKQADLKTLLSGCRQEELVDLLMILAGDEGVEERIRLHLGRDDIDSAVEQSRRLIQSHIDNQRQRDGFVTYARVSTAVRGAEMVLEKAQRELQKGAAMQAVRLVLCIMEELIDFIQECDDSGGHISPLMDMSLGVIAEAVLDEDLDGSVERDALFDLLLEEAAKEQYDGWSDWRIEILDICAKLVDGPDRQEAFEELLGKLGENQGITEWSREYWNEHIDLMRLEIMTRLQGEGQAEVFVQGRLEHTGFREMAIEQAMKRGDYEEAIRLALDGEQLDTERGHPGTVNRWKERRYEAYRASGQLEEQRKLAEELLLGGDYDYYLELKSTYTPAEWKRVYPDLLPGLEHSGWSYYFDPYPKVLIEEGETARLLEYVSRQPSLMEEFYPQLVSEYPEEVYKLFKDYIMKTAERASNRSNYRDVCRIINLLAKAGGVEAARHCVGMLKALYPRRSALQDELSSVKWS</sequence>
<evidence type="ECO:0000256" key="1">
    <source>
        <dbReference type="PROSITE-ProRule" id="PRU00325"/>
    </source>
</evidence>
<dbReference type="PROSITE" id="PS50966">
    <property type="entry name" value="ZF_SWIM"/>
    <property type="match status" value="1"/>
</dbReference>
<dbReference type="AlphaFoldDB" id="F8FKL1"/>
<proteinExistence type="predicted"/>
<feature type="domain" description="SWIM-type" evidence="2">
    <location>
        <begin position="48"/>
        <end position="86"/>
    </location>
</feature>
<dbReference type="PATRIC" id="fig|1036673.3.peg.6620"/>
<dbReference type="HOGENOM" id="CLU_035128_0_0_9"/>
<protein>
    <recommendedName>
        <fullName evidence="2">SWIM-type domain-containing protein</fullName>
    </recommendedName>
</protein>
<dbReference type="Pfam" id="PF04434">
    <property type="entry name" value="SWIM"/>
    <property type="match status" value="1"/>
</dbReference>
<dbReference type="Proteomes" id="UP000006620">
    <property type="component" value="Chromosome"/>
</dbReference>
<keyword evidence="1" id="KW-0862">Zinc</keyword>
<dbReference type="KEGG" id="pms:KNP414_07094"/>
<dbReference type="EMBL" id="CP002869">
    <property type="protein sequence ID" value="AEI45604.1"/>
    <property type="molecule type" value="Genomic_DNA"/>
</dbReference>
<dbReference type="GO" id="GO:0008270">
    <property type="term" value="F:zinc ion binding"/>
    <property type="evidence" value="ECO:0007669"/>
    <property type="project" value="UniProtKB-KW"/>
</dbReference>
<evidence type="ECO:0000313" key="3">
    <source>
        <dbReference type="EMBL" id="AEI45604.1"/>
    </source>
</evidence>
<evidence type="ECO:0000313" key="4">
    <source>
        <dbReference type="Proteomes" id="UP000006620"/>
    </source>
</evidence>
<keyword evidence="1" id="KW-0479">Metal-binding</keyword>
<name>F8FKL1_PAEMK</name>
<evidence type="ECO:0000259" key="2">
    <source>
        <dbReference type="PROSITE" id="PS50966"/>
    </source>
</evidence>
<gene>
    <name evidence="3" type="ordered locus">KNP414_07094</name>
</gene>
<dbReference type="InterPro" id="IPR007527">
    <property type="entry name" value="Znf_SWIM"/>
</dbReference>
<reference evidence="3 4" key="2">
    <citation type="journal article" date="2013" name="Genome Announc.">
        <title>Genome Sequence of Growth-Improving Paenibacillus mucilaginosus Strain KNP414.</title>
        <authorList>
            <person name="Lu J.J."/>
            <person name="Wang J.F."/>
            <person name="Hu X.F."/>
        </authorList>
    </citation>
    <scope>NUCLEOTIDE SEQUENCE [LARGE SCALE GENOMIC DNA]</scope>
    <source>
        <strain evidence="3 4">KNP414</strain>
    </source>
</reference>
<organism evidence="3 4">
    <name type="scientific">Paenibacillus mucilaginosus (strain KNP414)</name>
    <dbReference type="NCBI Taxonomy" id="1036673"/>
    <lineage>
        <taxon>Bacteria</taxon>
        <taxon>Bacillati</taxon>
        <taxon>Bacillota</taxon>
        <taxon>Bacilli</taxon>
        <taxon>Bacillales</taxon>
        <taxon>Paenibacillaceae</taxon>
        <taxon>Paenibacillus</taxon>
    </lineage>
</organism>
<dbReference type="RefSeq" id="WP_013920746.1">
    <property type="nucleotide sequence ID" value="NC_015690.1"/>
</dbReference>
<reference evidence="4" key="1">
    <citation type="submission" date="2011-06" db="EMBL/GenBank/DDBJ databases">
        <title>Complete genome sequence of Paenibacillus mucilaginosus KNP414.</title>
        <authorList>
            <person name="Wang J."/>
            <person name="Hu S."/>
            <person name="Hu X."/>
            <person name="Zhang B."/>
            <person name="Dong D."/>
            <person name="Zhang S."/>
            <person name="Zhao K."/>
            <person name="Wu D."/>
        </authorList>
    </citation>
    <scope>NUCLEOTIDE SEQUENCE [LARGE SCALE GENOMIC DNA]</scope>
    <source>
        <strain evidence="4">KNP414</strain>
    </source>
</reference>